<keyword evidence="4" id="KW-1185">Reference proteome</keyword>
<protein>
    <recommendedName>
        <fullName evidence="5">Leucine-rich repeat (LRR) protein</fullName>
    </recommendedName>
</protein>
<organism evidence="3 4">
    <name type="scientific">Ekhidna lutea</name>
    <dbReference type="NCBI Taxonomy" id="447679"/>
    <lineage>
        <taxon>Bacteria</taxon>
        <taxon>Pseudomonadati</taxon>
        <taxon>Bacteroidota</taxon>
        <taxon>Cytophagia</taxon>
        <taxon>Cytophagales</taxon>
        <taxon>Reichenbachiellaceae</taxon>
        <taxon>Ekhidna</taxon>
    </lineage>
</organism>
<dbReference type="AlphaFoldDB" id="A0A239FRY2"/>
<keyword evidence="2" id="KW-0677">Repeat</keyword>
<proteinExistence type="predicted"/>
<sequence>MIRYASIILLALITLTSKGQSTSDSTRVEEVRSLLNFYEYMLNTIGSEKTSTRDKEVIINESYLKVFRDDLVQIEDDLLDDRKVITNKDVSAYLRDVDFFFKTILFDFDVTEIKKQEREDGSSYFLVSFESSIEGITLDGQKYKLTQPRFLEVNVNPEAEDLKIASIYSTKISREKELRNWWENLSFGWKNVFKNYVSFDSISADVLMEIASIDSLNLDGNSFIQDIEPLVALKELRILDISNTRIEDLEPLRYSMKLKKLKAHNSGIQAVEFLAYFEELEYLDLSRTGVFKIESIGELENLRWLNLSITYAINFDALKHLKNLQYVNLTDTEFSNLEALSASKNLKQIFAAQTKVGSIAPIKDLKQLLELDVSETQIQSLTGVENHPSLRKISFNRTAVNDLTPLQEVPNLKKVYADYSQVSEVDAANFIASRPGVLLVTNSEKVQQWWSDLPANWKHVFGTIIGNQLPGKEDLVKLINVDSLDLSDQNLYEVAPLKKFKRLKYLDVSQNLFTSFEFTQEMSDLAFLNGSNLPIKSTIGLENNAKLQYLILKGSLLNDLTSLKSLKNLELLDIDDTEVDEKPIVSLLNATENLVVIYQSVNLATWYADLRDPWKKELAIEKEDSYHLHQLIEQEEIILENAPIASLAPLNEFINLKKVVLNNVRVTDLKELYNHKSLTSITCSNGPLQSLEGISALTNLEEFNIQNTGIDDLKELDGMRSIKHLNCAGTSIKNLKGVSELYNLETIDVSNTRVWKLQRLYGMQNLKKLVCFNTRLRQHTIDDFQTVFPDCEINFY</sequence>
<evidence type="ECO:0000256" key="2">
    <source>
        <dbReference type="ARBA" id="ARBA00022737"/>
    </source>
</evidence>
<dbReference type="InterPro" id="IPR001611">
    <property type="entry name" value="Leu-rich_rpt"/>
</dbReference>
<dbReference type="Proteomes" id="UP000198393">
    <property type="component" value="Unassembled WGS sequence"/>
</dbReference>
<dbReference type="PROSITE" id="PS51450">
    <property type="entry name" value="LRR"/>
    <property type="match status" value="1"/>
</dbReference>
<dbReference type="EMBL" id="FZPD01000001">
    <property type="protein sequence ID" value="SNS58604.1"/>
    <property type="molecule type" value="Genomic_DNA"/>
</dbReference>
<dbReference type="RefSeq" id="WP_221406663.1">
    <property type="nucleotide sequence ID" value="NZ_FZPD01000001.1"/>
</dbReference>
<dbReference type="Pfam" id="PF12799">
    <property type="entry name" value="LRR_4"/>
    <property type="match status" value="1"/>
</dbReference>
<dbReference type="SUPFAM" id="SSF52058">
    <property type="entry name" value="L domain-like"/>
    <property type="match status" value="2"/>
</dbReference>
<evidence type="ECO:0008006" key="5">
    <source>
        <dbReference type="Google" id="ProtNLM"/>
    </source>
</evidence>
<dbReference type="Gene3D" id="3.80.10.10">
    <property type="entry name" value="Ribonuclease Inhibitor"/>
    <property type="match status" value="4"/>
</dbReference>
<reference evidence="3 4" key="1">
    <citation type="submission" date="2017-06" db="EMBL/GenBank/DDBJ databases">
        <authorList>
            <person name="Kim H.J."/>
            <person name="Triplett B.A."/>
        </authorList>
    </citation>
    <scope>NUCLEOTIDE SEQUENCE [LARGE SCALE GENOMIC DNA]</scope>
    <source>
        <strain evidence="3 4">DSM 19307</strain>
    </source>
</reference>
<evidence type="ECO:0000313" key="3">
    <source>
        <dbReference type="EMBL" id="SNS58604.1"/>
    </source>
</evidence>
<evidence type="ECO:0000313" key="4">
    <source>
        <dbReference type="Proteomes" id="UP000198393"/>
    </source>
</evidence>
<dbReference type="InterPro" id="IPR050836">
    <property type="entry name" value="SDS22/Internalin_LRR"/>
</dbReference>
<dbReference type="PANTHER" id="PTHR46652">
    <property type="entry name" value="LEUCINE-RICH REPEAT AND IQ DOMAIN-CONTAINING PROTEIN 1-RELATED"/>
    <property type="match status" value="1"/>
</dbReference>
<accession>A0A239FRY2</accession>
<dbReference type="InterPro" id="IPR025875">
    <property type="entry name" value="Leu-rich_rpt_4"/>
</dbReference>
<dbReference type="InterPro" id="IPR032675">
    <property type="entry name" value="LRR_dom_sf"/>
</dbReference>
<dbReference type="PANTHER" id="PTHR46652:SF3">
    <property type="entry name" value="LEUCINE-RICH REPEAT-CONTAINING PROTEIN 9"/>
    <property type="match status" value="1"/>
</dbReference>
<keyword evidence="1" id="KW-0433">Leucine-rich repeat</keyword>
<gene>
    <name evidence="3" type="ORF">SAMN05421640_0769</name>
</gene>
<name>A0A239FRY2_EKHLU</name>
<evidence type="ECO:0000256" key="1">
    <source>
        <dbReference type="ARBA" id="ARBA00022614"/>
    </source>
</evidence>